<feature type="transmembrane region" description="Helical" evidence="13">
    <location>
        <begin position="1915"/>
        <end position="1938"/>
    </location>
</feature>
<accession>A0A8T2AHM4</accession>
<evidence type="ECO:0000256" key="9">
    <source>
        <dbReference type="ARBA" id="ARBA00023136"/>
    </source>
</evidence>
<dbReference type="Proteomes" id="UP000694251">
    <property type="component" value="Chromosome 9"/>
</dbReference>
<feature type="domain" description="Leucine-rich repeat-containing N-terminal plant-type" evidence="15">
    <location>
        <begin position="29"/>
        <end position="75"/>
    </location>
</feature>
<evidence type="ECO:0000256" key="8">
    <source>
        <dbReference type="ARBA" id="ARBA00022989"/>
    </source>
</evidence>
<keyword evidence="8 13" id="KW-1133">Transmembrane helix</keyword>
<keyword evidence="4" id="KW-0433">Leucine-rich repeat</keyword>
<dbReference type="InterPro" id="IPR051502">
    <property type="entry name" value="RLP_Defense_Trigger"/>
</dbReference>
<evidence type="ECO:0000256" key="13">
    <source>
        <dbReference type="SAM" id="Phobius"/>
    </source>
</evidence>
<comment type="similarity">
    <text evidence="2">Belongs to the RLP family.</text>
</comment>
<dbReference type="PROSITE" id="PS51450">
    <property type="entry name" value="LRR"/>
    <property type="match status" value="3"/>
</dbReference>
<organism evidence="16 17">
    <name type="scientific">Arabidopsis suecica</name>
    <name type="common">Swedish thale-cress</name>
    <name type="synonym">Cardaminopsis suecica</name>
    <dbReference type="NCBI Taxonomy" id="45249"/>
    <lineage>
        <taxon>Eukaryota</taxon>
        <taxon>Viridiplantae</taxon>
        <taxon>Streptophyta</taxon>
        <taxon>Embryophyta</taxon>
        <taxon>Tracheophyta</taxon>
        <taxon>Spermatophyta</taxon>
        <taxon>Magnoliopsida</taxon>
        <taxon>eudicotyledons</taxon>
        <taxon>Gunneridae</taxon>
        <taxon>Pentapetalae</taxon>
        <taxon>rosids</taxon>
        <taxon>malvids</taxon>
        <taxon>Brassicales</taxon>
        <taxon>Brassicaceae</taxon>
        <taxon>Camelineae</taxon>
        <taxon>Arabidopsis</taxon>
    </lineage>
</organism>
<evidence type="ECO:0000256" key="6">
    <source>
        <dbReference type="ARBA" id="ARBA00022729"/>
    </source>
</evidence>
<sequence length="1962" mass="220558">MEVKLFWGKYLIWVILLLGQLHGCKSCIQKEKSALLELKEYLISKWVEGESDYVLTTWTNDTKSNCCEWEGIECNPTSERVIGLSVGYMEFKEDSLLNLSLLHPFEEVRSLSLSSGHQYSENEFFNQFNGFFDDAKGYKSLRTLRNLEILDLSSNRFNNSIFPYLNAATSLTTLFLRSNILEGPFPFKDLTHLKRLKALDLGSNKFSSSMELQALNNSTNLEVLGLADNELDGPIPIEVVCKMKNLRELYLSDNYFVGQLPLCLDNNFTGLFSLNPLANVTTLEVLKLSSTSDMVQVKIESSWKPKFQPSVVVLRSCNLEKIPSFLMYQKNLRLVDLSSNRLSGDIPTWMLVNNTNLKVLQLQKNSFTIFQMPTIVHNILKLLDFSANNIGGLFPDNIGRALPNLIHMNGSDNGFSGYFPSSLGDMKNIFVMDLSYNNFYGKLPRRFLTGCVSLKYLFLSHNKLNGQFLPEGTNFTSMEVLRMDNNNFTGKIGVGLLSSNNTLLALDMSNNFLTGTIPSWISTISYLDILSVSNNFLEGTIPPSMPFLSFLDISGNLLSGALPSHSPSSILFLHNNNFTGVIPGTLLERVKILDLRNNKLSGSIPKFVDTHPIRILLLSGNNLTGSIPRHLCDLSKIRLLDLSDNKLSGFIPSCLNNLSFGRGEESAYNWLSPTTETLQLEFYKYTFMVEELEVDYFTFQKIEIKFATKQRYDSYFGGSGFNKGILDYMYGLDLSSNELRGVIPAELGDLSNLRALNLSHNFLSSSIPPNFSNLKDIESLDLSHNMLQGSIPQQLTSLDFLALLDVSYNNLSGIIPQGRHFDTFDENSYLGNPLLCGPPTDRSCEANKSSEEAVNGGGEGGDEAAIDMVVFYFSTGATYVTALIGILVLMCFDCPWRRAWLRIVEASIASAKHNKTAKEENECPKRIRKKKHRFRDAKLENLRDFHNSKELESHPSCHEQTLTEARPQNLRIKCLQLLRKLTQKRDDNSGLSHISDGYRSIYGRLATLLHGCKGCIMKEREALLELKKYLMSRSRESGLDYVLPTWTNDTKSDCCQWDGIKCNRTSRRVIGLSVGDMYFKESSPLNLSLLHPFEEVRSLNLSTEGYNEFNGFFDDVEGYRSLSKLRNLQIMDLSTNYFNYSVFPFLNAATSLTTLILTYNEMDGPFPIKGLKDLTNLELLDLRANKLKGSMQELTHLKKLKALDLSSNEFSSSMELQELKNLINLEVFGLAQNHVDGPIPIEVFCKIKNLRELDLRGNHFVGQLPICLGSLKKLRVLDLSSNQLSGNLPFSFSSLESLEYLSLLENNFAGSFSLNSLTNLTMLKVFKLSSRSHTIQVKMESTWQPKFQLSVGVLRFCSLEKIPSFLVYQKKLRLVDLSSNKLSGNIPTWLLTNNPELEVLLLQNNSFFSFPMPTIVHNLQILDFSTNNIGKFPDNMDHALPNLVRLNGSNNGFQGYFPTSIGEMKNISFLDLSYNNFSGKLPRSFVTGCVSLMFLMLSHNKFSGHFLPRETNFPSLDVLRMDNNLFTGKIGGGLRNSTMLRILDMSNNELTGAIPRWLFEFSYLDYVLISNNFLEGTIPPSLLGMPFLSFLDLSGNQFSGALPSHVDSEPGIYMFLQNNNFTGPIPDTLLQSVQILDLRNNKLSGSIPQFVDTESINILLLRGNNLTGSIPRELCDLRNIRLLDLSDNKLKGVIPSCLSNLSFGRLQEGTMALNIPPSFLQTSLELELYKSTFLVDKIEVDRSTYQETEIKFAAKQRYDSYSGRSEFSEGILRLMYGMDLSNNELSGVIPTELGGLLKLRTLNLSHNSLSSSIPSSFSKLKDIESLDLSHNILQGSIPHQLTSLTSLAVFDVSYNNLSGIIPQGRQFNTFEDDSYLGNPLLCGPPTSRSCETKKSPEEADNGGEDEDEEAAIDVVVFYFSTASTYLIALIGILVIMCFDCPWRRAWLRIVDAFIVSVKNMLP</sequence>
<dbReference type="InterPro" id="IPR013210">
    <property type="entry name" value="LRR_N_plant-typ"/>
</dbReference>
<dbReference type="FunFam" id="3.80.10.10:FF:001579">
    <property type="entry name" value="LRR receptor-like serine/threonine-protein kinase GSO2"/>
    <property type="match status" value="1"/>
</dbReference>
<dbReference type="SMART" id="SM00369">
    <property type="entry name" value="LRR_TYP"/>
    <property type="match status" value="18"/>
</dbReference>
<dbReference type="SMART" id="SM00365">
    <property type="entry name" value="LRR_SD22"/>
    <property type="match status" value="11"/>
</dbReference>
<keyword evidence="9 13" id="KW-0472">Membrane</keyword>
<dbReference type="InterPro" id="IPR001611">
    <property type="entry name" value="Leu-rich_rpt"/>
</dbReference>
<keyword evidence="10" id="KW-0675">Receptor</keyword>
<dbReference type="OrthoDB" id="1055097at2759"/>
<gene>
    <name evidence="16" type="ORF">ISN44_As09g005720</name>
</gene>
<keyword evidence="6 14" id="KW-0732">Signal</keyword>
<dbReference type="PANTHER" id="PTHR48062:SF52">
    <property type="entry name" value="RECEPTOR-LIKE PROTEIN 8-RELATED"/>
    <property type="match status" value="1"/>
</dbReference>
<evidence type="ECO:0000256" key="14">
    <source>
        <dbReference type="SAM" id="SignalP"/>
    </source>
</evidence>
<dbReference type="PANTHER" id="PTHR48062">
    <property type="entry name" value="RECEPTOR-LIKE PROTEIN 14"/>
    <property type="match status" value="1"/>
</dbReference>
<evidence type="ECO:0000256" key="10">
    <source>
        <dbReference type="ARBA" id="ARBA00023170"/>
    </source>
</evidence>
<feature type="chain" id="PRO_5035779647" evidence="14">
    <location>
        <begin position="27"/>
        <end position="1962"/>
    </location>
</feature>
<evidence type="ECO:0000259" key="15">
    <source>
        <dbReference type="Pfam" id="PF08263"/>
    </source>
</evidence>
<feature type="transmembrane region" description="Helical" evidence="13">
    <location>
        <begin position="869"/>
        <end position="892"/>
    </location>
</feature>
<evidence type="ECO:0000256" key="12">
    <source>
        <dbReference type="SAM" id="MobiDB-lite"/>
    </source>
</evidence>
<evidence type="ECO:0000256" key="3">
    <source>
        <dbReference type="ARBA" id="ARBA00022475"/>
    </source>
</evidence>
<feature type="region of interest" description="Disordered" evidence="12">
    <location>
        <begin position="1886"/>
        <end position="1906"/>
    </location>
</feature>
<dbReference type="InterPro" id="IPR003591">
    <property type="entry name" value="Leu-rich_rpt_typical-subtyp"/>
</dbReference>
<dbReference type="EMBL" id="JAEFBJ010000009">
    <property type="protein sequence ID" value="KAG7572189.1"/>
    <property type="molecule type" value="Genomic_DNA"/>
</dbReference>
<feature type="signal peptide" evidence="14">
    <location>
        <begin position="1"/>
        <end position="26"/>
    </location>
</feature>
<evidence type="ECO:0000256" key="5">
    <source>
        <dbReference type="ARBA" id="ARBA00022692"/>
    </source>
</evidence>
<dbReference type="Pfam" id="PF00560">
    <property type="entry name" value="LRR_1"/>
    <property type="match status" value="13"/>
</dbReference>
<keyword evidence="5 13" id="KW-0812">Transmembrane</keyword>
<feature type="domain" description="Leucine-rich repeat-containing N-terminal plant-type" evidence="15">
    <location>
        <begin position="1019"/>
        <end position="1063"/>
    </location>
</feature>
<keyword evidence="17" id="KW-1185">Reference proteome</keyword>
<keyword evidence="3" id="KW-1003">Cell membrane</keyword>
<evidence type="ECO:0000256" key="4">
    <source>
        <dbReference type="ARBA" id="ARBA00022614"/>
    </source>
</evidence>
<keyword evidence="7" id="KW-0677">Repeat</keyword>
<dbReference type="GO" id="GO:0005886">
    <property type="term" value="C:plasma membrane"/>
    <property type="evidence" value="ECO:0007669"/>
    <property type="project" value="UniProtKB-SubCell"/>
</dbReference>
<evidence type="ECO:0000313" key="17">
    <source>
        <dbReference type="Proteomes" id="UP000694251"/>
    </source>
</evidence>
<evidence type="ECO:0000256" key="2">
    <source>
        <dbReference type="ARBA" id="ARBA00009592"/>
    </source>
</evidence>
<keyword evidence="11" id="KW-0325">Glycoprotein</keyword>
<name>A0A8T2AHM4_ARASU</name>
<feature type="transmembrane region" description="Helical" evidence="13">
    <location>
        <begin position="1137"/>
        <end position="1159"/>
    </location>
</feature>
<protein>
    <submittedName>
        <fullName evidence="16">Leucine-rich repeat</fullName>
    </submittedName>
</protein>
<dbReference type="FunFam" id="3.80.10.10:FF:001347">
    <property type="entry name" value="LRR receptor-like serine/threonine-protein kinase GSO2"/>
    <property type="match status" value="2"/>
</dbReference>
<reference evidence="16 17" key="1">
    <citation type="submission" date="2020-12" db="EMBL/GenBank/DDBJ databases">
        <title>Concerted genomic and epigenomic changes stabilize Arabidopsis allopolyploids.</title>
        <authorList>
            <person name="Chen Z."/>
        </authorList>
    </citation>
    <scope>NUCLEOTIDE SEQUENCE [LARGE SCALE GENOMIC DNA]</scope>
    <source>
        <strain evidence="16">As9502</strain>
        <tissue evidence="16">Leaf</tissue>
    </source>
</reference>
<comment type="subcellular location">
    <subcellularLocation>
        <location evidence="1">Cell membrane</location>
        <topology evidence="1">Single-pass type I membrane protein</topology>
    </subcellularLocation>
</comment>
<evidence type="ECO:0000256" key="7">
    <source>
        <dbReference type="ARBA" id="ARBA00022737"/>
    </source>
</evidence>
<evidence type="ECO:0000256" key="1">
    <source>
        <dbReference type="ARBA" id="ARBA00004251"/>
    </source>
</evidence>
<proteinExistence type="inferred from homology"/>
<dbReference type="Pfam" id="PF13855">
    <property type="entry name" value="LRR_8"/>
    <property type="match status" value="1"/>
</dbReference>
<dbReference type="Pfam" id="PF08263">
    <property type="entry name" value="LRRNT_2"/>
    <property type="match status" value="2"/>
</dbReference>
<evidence type="ECO:0000256" key="11">
    <source>
        <dbReference type="ARBA" id="ARBA00023180"/>
    </source>
</evidence>
<evidence type="ECO:0000313" key="16">
    <source>
        <dbReference type="EMBL" id="KAG7572189.1"/>
    </source>
</evidence>
<comment type="caution">
    <text evidence="16">The sequence shown here is derived from an EMBL/GenBank/DDBJ whole genome shotgun (WGS) entry which is preliminary data.</text>
</comment>